<dbReference type="AlphaFoldDB" id="A0AAV7JK61"/>
<dbReference type="Proteomes" id="UP001165289">
    <property type="component" value="Unassembled WGS sequence"/>
</dbReference>
<dbReference type="PANTHER" id="PTHR23113">
    <property type="entry name" value="GUANINE NUCLEOTIDE EXCHANGE FACTOR"/>
    <property type="match status" value="1"/>
</dbReference>
<dbReference type="GO" id="GO:0007265">
    <property type="term" value="P:Ras protein signal transduction"/>
    <property type="evidence" value="ECO:0007669"/>
    <property type="project" value="TreeGrafter"/>
</dbReference>
<evidence type="ECO:0000313" key="6">
    <source>
        <dbReference type="Proteomes" id="UP001165289"/>
    </source>
</evidence>
<evidence type="ECO:0000256" key="2">
    <source>
        <dbReference type="PROSITE-ProRule" id="PRU00168"/>
    </source>
</evidence>
<organism evidence="5 6">
    <name type="scientific">Oopsacas minuta</name>
    <dbReference type="NCBI Taxonomy" id="111878"/>
    <lineage>
        <taxon>Eukaryota</taxon>
        <taxon>Metazoa</taxon>
        <taxon>Porifera</taxon>
        <taxon>Hexactinellida</taxon>
        <taxon>Hexasterophora</taxon>
        <taxon>Lyssacinosida</taxon>
        <taxon>Leucopsacidae</taxon>
        <taxon>Oopsacas</taxon>
    </lineage>
</organism>
<feature type="compositionally biased region" description="Low complexity" evidence="3">
    <location>
        <begin position="433"/>
        <end position="451"/>
    </location>
</feature>
<dbReference type="InterPro" id="IPR023578">
    <property type="entry name" value="Ras_GEF_dom_sf"/>
</dbReference>
<evidence type="ECO:0000259" key="4">
    <source>
        <dbReference type="PROSITE" id="PS50009"/>
    </source>
</evidence>
<sequence length="592" mass="67944">MQQADTKINIIDDNSIEQMSIPSTPNYCHVKENGFINTGVEDMSQVHCATFHTFDRFDLLKETPEMVAEQLTRLCGHLFTQIQPEEFTNCNWEKKDKFSKAPCICEFQDFFNRTCAWVTKSILNLEITEKHRADIITQFIKIAKKLLEFKNFHSFMAIIISLERRAIIRLKRTWKKVDGRKAFDNMTEVISHSNNYEKLWDHMKRSSPPCIPYLGIYTKRFVELSAASDLSLSECQEPLEVYDQLVSQLGYYQRSIVLYEFKENPKLKSSLQQQLQNCYLNEFERFFETDVFKLSLQIEAEELDSIRTLRPTNSNPLTPHGSPRKCATIPRKRSPLIIGASNKMALDNRCPTPPEFRAIGQFGILSPICNPLNVSTSTLPTDFQISKKIGHRKIKSYGGSTNRTETDPFGALNPVSQCLSIPKEYPSTLSPDDASSLRSNNTSSGSSDSGSFGDGFEISDCAGECKPILNGTGKQPVSFISGVKLKLKDNSKLKLCRSHKYLLQLYENEIVFTRKHSHLSNIEKYEIPISELPKNICEIFEKDKRIYLHTNKSREIRIKPRIEDFTKFQQILKYATSFNKFSHPIDLIDLNL</sequence>
<feature type="region of interest" description="Disordered" evidence="3">
    <location>
        <begin position="428"/>
        <end position="451"/>
    </location>
</feature>
<dbReference type="SUPFAM" id="SSF48366">
    <property type="entry name" value="Ras GEF"/>
    <property type="match status" value="1"/>
</dbReference>
<reference evidence="5 6" key="1">
    <citation type="journal article" date="2023" name="BMC Biol.">
        <title>The compact genome of the sponge Oopsacas minuta (Hexactinellida) is lacking key metazoan core genes.</title>
        <authorList>
            <person name="Santini S."/>
            <person name="Schenkelaars Q."/>
            <person name="Jourda C."/>
            <person name="Duchesne M."/>
            <person name="Belahbib H."/>
            <person name="Rocher C."/>
            <person name="Selva M."/>
            <person name="Riesgo A."/>
            <person name="Vervoort M."/>
            <person name="Leys S.P."/>
            <person name="Kodjabachian L."/>
            <person name="Le Bivic A."/>
            <person name="Borchiellini C."/>
            <person name="Claverie J.M."/>
            <person name="Renard E."/>
        </authorList>
    </citation>
    <scope>NUCLEOTIDE SEQUENCE [LARGE SCALE GENOMIC DNA]</scope>
    <source>
        <strain evidence="5">SPO-2</strain>
    </source>
</reference>
<dbReference type="InterPro" id="IPR001895">
    <property type="entry name" value="RASGEF_cat_dom"/>
</dbReference>
<evidence type="ECO:0000313" key="5">
    <source>
        <dbReference type="EMBL" id="KAI6649073.1"/>
    </source>
</evidence>
<keyword evidence="1 2" id="KW-0344">Guanine-nucleotide releasing factor</keyword>
<comment type="caution">
    <text evidence="5">The sequence shown here is derived from an EMBL/GenBank/DDBJ whole genome shotgun (WGS) entry which is preliminary data.</text>
</comment>
<dbReference type="GO" id="GO:0005886">
    <property type="term" value="C:plasma membrane"/>
    <property type="evidence" value="ECO:0007669"/>
    <property type="project" value="TreeGrafter"/>
</dbReference>
<dbReference type="GO" id="GO:0005085">
    <property type="term" value="F:guanyl-nucleotide exchange factor activity"/>
    <property type="evidence" value="ECO:0007669"/>
    <property type="project" value="UniProtKB-KW"/>
</dbReference>
<accession>A0AAV7JK61</accession>
<dbReference type="InterPro" id="IPR008937">
    <property type="entry name" value="Ras-like_GEF"/>
</dbReference>
<dbReference type="PROSITE" id="PS50009">
    <property type="entry name" value="RASGEF_CAT"/>
    <property type="match status" value="1"/>
</dbReference>
<proteinExistence type="predicted"/>
<evidence type="ECO:0000256" key="1">
    <source>
        <dbReference type="ARBA" id="ARBA00022658"/>
    </source>
</evidence>
<dbReference type="Gene3D" id="1.10.840.10">
    <property type="entry name" value="Ras guanine-nucleotide exchange factors catalytic domain"/>
    <property type="match status" value="1"/>
</dbReference>
<dbReference type="InterPro" id="IPR036964">
    <property type="entry name" value="RASGEF_cat_dom_sf"/>
</dbReference>
<dbReference type="Pfam" id="PF00617">
    <property type="entry name" value="RasGEF"/>
    <property type="match status" value="1"/>
</dbReference>
<dbReference type="EMBL" id="JAKMXF010000322">
    <property type="protein sequence ID" value="KAI6649073.1"/>
    <property type="molecule type" value="Genomic_DNA"/>
</dbReference>
<dbReference type="SMART" id="SM00147">
    <property type="entry name" value="RasGEF"/>
    <property type="match status" value="1"/>
</dbReference>
<evidence type="ECO:0000256" key="3">
    <source>
        <dbReference type="SAM" id="MobiDB-lite"/>
    </source>
</evidence>
<gene>
    <name evidence="5" type="ORF">LOD99_6794</name>
</gene>
<dbReference type="PANTHER" id="PTHR23113:SF368">
    <property type="entry name" value="CELL DIVISION CONTROL PROTEIN 25"/>
    <property type="match status" value="1"/>
</dbReference>
<keyword evidence="6" id="KW-1185">Reference proteome</keyword>
<name>A0AAV7JK61_9METZ</name>
<feature type="domain" description="Ras-GEF" evidence="4">
    <location>
        <begin position="63"/>
        <end position="301"/>
    </location>
</feature>
<protein>
    <submittedName>
        <fullName evidence="5">Ras-specific guanine nucleotide-releasing factor RalGPS1-like isoform X1</fullName>
    </submittedName>
</protein>